<dbReference type="InterPro" id="IPR011701">
    <property type="entry name" value="MFS"/>
</dbReference>
<accession>A0A1X0JDF9</accession>
<feature type="transmembrane region" description="Helical" evidence="9">
    <location>
        <begin position="358"/>
        <end position="378"/>
    </location>
</feature>
<reference evidence="11 12" key="1">
    <citation type="submission" date="2016-12" db="EMBL/GenBank/DDBJ databases">
        <title>The new phylogeny of genus Mycobacterium.</title>
        <authorList>
            <person name="Tortoli E."/>
            <person name="Trovato A."/>
            <person name="Cirillo D.M."/>
        </authorList>
    </citation>
    <scope>NUCLEOTIDE SEQUENCE [LARGE SCALE GENOMIC DNA]</scope>
    <source>
        <strain evidence="11 12">CCUG 66554</strain>
    </source>
</reference>
<dbReference type="SUPFAM" id="SSF103473">
    <property type="entry name" value="MFS general substrate transporter"/>
    <property type="match status" value="1"/>
</dbReference>
<feature type="transmembrane region" description="Helical" evidence="9">
    <location>
        <begin position="34"/>
        <end position="53"/>
    </location>
</feature>
<evidence type="ECO:0000313" key="12">
    <source>
        <dbReference type="Proteomes" id="UP000192434"/>
    </source>
</evidence>
<evidence type="ECO:0000256" key="5">
    <source>
        <dbReference type="ARBA" id="ARBA00022692"/>
    </source>
</evidence>
<evidence type="ECO:0000259" key="10">
    <source>
        <dbReference type="PROSITE" id="PS50850"/>
    </source>
</evidence>
<evidence type="ECO:0000256" key="4">
    <source>
        <dbReference type="ARBA" id="ARBA00022475"/>
    </source>
</evidence>
<dbReference type="RefSeq" id="WP_083013211.1">
    <property type="nucleotide sequence ID" value="NZ_MVII01000001.1"/>
</dbReference>
<evidence type="ECO:0000313" key="11">
    <source>
        <dbReference type="EMBL" id="ORB60784.1"/>
    </source>
</evidence>
<dbReference type="Proteomes" id="UP000192434">
    <property type="component" value="Unassembled WGS sequence"/>
</dbReference>
<evidence type="ECO:0000256" key="6">
    <source>
        <dbReference type="ARBA" id="ARBA00022989"/>
    </source>
</evidence>
<evidence type="ECO:0000256" key="2">
    <source>
        <dbReference type="ARBA" id="ARBA00008335"/>
    </source>
</evidence>
<dbReference type="InterPro" id="IPR020846">
    <property type="entry name" value="MFS_dom"/>
</dbReference>
<keyword evidence="3" id="KW-0813">Transport</keyword>
<keyword evidence="7 9" id="KW-0472">Membrane</keyword>
<keyword evidence="4" id="KW-1003">Cell membrane</keyword>
<dbReference type="PANTHER" id="PTHR43271:SF1">
    <property type="entry name" value="INNER MEMBRANE TRANSPORT PROTEIN YNFM"/>
    <property type="match status" value="1"/>
</dbReference>
<sequence>MAVAPSTQRVSASCGASPVPHTTGTAGYRRLTGALFAAGLATFAALYGTQAVLPALSADLGVSPAAAALTVSVTTGMLALSIIPASALSERFGRTPVMLVSAIATTVIGLLLPASPTFAVLLMGRAAEGVALAGIPAVAMAFLAEEVHPGSLGSAMGRYIAGTTVGGLAGRLVASSVLDVSNWRIALLGSGAMTLVCTVLFAMLLPRSQFFVPKRVRVGTTLRILGMHLRDPVLLIMFGLGFLLMGGFVTVYNYLGYRLVAPPFGLPTAIAGLLFLLYLAGTVSSAVAGRLADRRGRGLVLIGAVTVTALGLALTVPDSLVTVIIGVGVFTAGFFAAHTVASGWVGAVAQRDRAEASALYLFSYYLGSSVAGAAGGLAYQSGGWALTVHFVGALLAIALVLAAAMIIRNRFGHINTPE</sequence>
<dbReference type="InterPro" id="IPR036259">
    <property type="entry name" value="MFS_trans_sf"/>
</dbReference>
<dbReference type="STRING" id="1578165.BKG68_07045"/>
<keyword evidence="5 9" id="KW-0812">Transmembrane</keyword>
<protein>
    <recommendedName>
        <fullName evidence="10">Major facilitator superfamily (MFS) profile domain-containing protein</fullName>
    </recommendedName>
</protein>
<dbReference type="PROSITE" id="PS50850">
    <property type="entry name" value="MFS"/>
    <property type="match status" value="1"/>
</dbReference>
<comment type="similarity">
    <text evidence="2">Belongs to the major facilitator superfamily.</text>
</comment>
<dbReference type="Gene3D" id="1.20.1250.20">
    <property type="entry name" value="MFS general substrate transporter like domains"/>
    <property type="match status" value="1"/>
</dbReference>
<organism evidence="11 12">
    <name type="scientific">Mycobacteroides saopaulense</name>
    <dbReference type="NCBI Taxonomy" id="1578165"/>
    <lineage>
        <taxon>Bacteria</taxon>
        <taxon>Bacillati</taxon>
        <taxon>Actinomycetota</taxon>
        <taxon>Actinomycetes</taxon>
        <taxon>Mycobacteriales</taxon>
        <taxon>Mycobacteriaceae</taxon>
        <taxon>Mycobacteroides</taxon>
    </lineage>
</organism>
<dbReference type="OrthoDB" id="63984at2"/>
<dbReference type="GO" id="GO:0005886">
    <property type="term" value="C:plasma membrane"/>
    <property type="evidence" value="ECO:0007669"/>
    <property type="project" value="UniProtKB-SubCell"/>
</dbReference>
<feature type="transmembrane region" description="Helical" evidence="9">
    <location>
        <begin position="65"/>
        <end position="85"/>
    </location>
</feature>
<feature type="compositionally biased region" description="Polar residues" evidence="8">
    <location>
        <begin position="1"/>
        <end position="11"/>
    </location>
</feature>
<evidence type="ECO:0000256" key="7">
    <source>
        <dbReference type="ARBA" id="ARBA00023136"/>
    </source>
</evidence>
<dbReference type="EMBL" id="MVII01000001">
    <property type="protein sequence ID" value="ORB60784.1"/>
    <property type="molecule type" value="Genomic_DNA"/>
</dbReference>
<name>A0A1X0JDF9_9MYCO</name>
<keyword evidence="6 9" id="KW-1133">Transmembrane helix</keyword>
<feature type="transmembrane region" description="Helical" evidence="9">
    <location>
        <begin position="97"/>
        <end position="114"/>
    </location>
</feature>
<feature type="transmembrane region" description="Helical" evidence="9">
    <location>
        <begin position="264"/>
        <end position="287"/>
    </location>
</feature>
<evidence type="ECO:0000256" key="1">
    <source>
        <dbReference type="ARBA" id="ARBA00004651"/>
    </source>
</evidence>
<gene>
    <name evidence="11" type="ORF">BST43_00610</name>
</gene>
<comment type="subcellular location">
    <subcellularLocation>
        <location evidence="1">Cell membrane</location>
        <topology evidence="1">Multi-pass membrane protein</topology>
    </subcellularLocation>
</comment>
<feature type="transmembrane region" description="Helical" evidence="9">
    <location>
        <begin position="323"/>
        <end position="346"/>
    </location>
</feature>
<dbReference type="CDD" id="cd17324">
    <property type="entry name" value="MFS_NepI_like"/>
    <property type="match status" value="1"/>
</dbReference>
<proteinExistence type="inferred from homology"/>
<comment type="caution">
    <text evidence="11">The sequence shown here is derived from an EMBL/GenBank/DDBJ whole genome shotgun (WGS) entry which is preliminary data.</text>
</comment>
<feature type="region of interest" description="Disordered" evidence="8">
    <location>
        <begin position="1"/>
        <end position="20"/>
    </location>
</feature>
<evidence type="ECO:0000256" key="9">
    <source>
        <dbReference type="SAM" id="Phobius"/>
    </source>
</evidence>
<dbReference type="PANTHER" id="PTHR43271">
    <property type="entry name" value="BLL2771 PROTEIN"/>
    <property type="match status" value="1"/>
</dbReference>
<dbReference type="GO" id="GO:0022857">
    <property type="term" value="F:transmembrane transporter activity"/>
    <property type="evidence" value="ECO:0007669"/>
    <property type="project" value="InterPro"/>
</dbReference>
<dbReference type="Pfam" id="PF07690">
    <property type="entry name" value="MFS_1"/>
    <property type="match status" value="1"/>
</dbReference>
<evidence type="ECO:0000256" key="8">
    <source>
        <dbReference type="SAM" id="MobiDB-lite"/>
    </source>
</evidence>
<feature type="transmembrane region" description="Helical" evidence="9">
    <location>
        <begin position="384"/>
        <end position="407"/>
    </location>
</feature>
<feature type="domain" description="Major facilitator superfamily (MFS) profile" evidence="10">
    <location>
        <begin position="27"/>
        <end position="410"/>
    </location>
</feature>
<feature type="transmembrane region" description="Helical" evidence="9">
    <location>
        <begin position="233"/>
        <end position="252"/>
    </location>
</feature>
<evidence type="ECO:0000256" key="3">
    <source>
        <dbReference type="ARBA" id="ARBA00022448"/>
    </source>
</evidence>
<feature type="transmembrane region" description="Helical" evidence="9">
    <location>
        <begin position="185"/>
        <end position="205"/>
    </location>
</feature>
<feature type="transmembrane region" description="Helical" evidence="9">
    <location>
        <begin position="299"/>
        <end position="317"/>
    </location>
</feature>
<dbReference type="AlphaFoldDB" id="A0A1X0JDF9"/>